<name>A0A1Y0IF63_9GAMM</name>
<reference evidence="2 3" key="1">
    <citation type="submission" date="2017-05" db="EMBL/GenBank/DDBJ databases">
        <title>Genomic insights into alkan degradation activity of Oleiphilus messinensis.</title>
        <authorList>
            <person name="Kozyavkin S.A."/>
            <person name="Slesarev A.I."/>
            <person name="Golyshin P.N."/>
            <person name="Korzhenkov A."/>
            <person name="Golyshina O.N."/>
            <person name="Toshchakov S.V."/>
        </authorList>
    </citation>
    <scope>NUCLEOTIDE SEQUENCE [LARGE SCALE GENOMIC DNA]</scope>
    <source>
        <strain evidence="2 3">ME102</strain>
    </source>
</reference>
<accession>A0A1Y0IF63</accession>
<dbReference type="AlphaFoldDB" id="A0A1Y0IF63"/>
<evidence type="ECO:0000256" key="1">
    <source>
        <dbReference type="SAM" id="Phobius"/>
    </source>
</evidence>
<dbReference type="Proteomes" id="UP000196027">
    <property type="component" value="Chromosome"/>
</dbReference>
<keyword evidence="1" id="KW-0812">Transmembrane</keyword>
<keyword evidence="1" id="KW-1133">Transmembrane helix</keyword>
<evidence type="ECO:0000313" key="3">
    <source>
        <dbReference type="Proteomes" id="UP000196027"/>
    </source>
</evidence>
<evidence type="ECO:0008006" key="4">
    <source>
        <dbReference type="Google" id="ProtNLM"/>
    </source>
</evidence>
<gene>
    <name evidence="2" type="ORF">OLMES_4440</name>
</gene>
<keyword evidence="1" id="KW-0472">Membrane</keyword>
<dbReference type="EMBL" id="CP021425">
    <property type="protein sequence ID" value="ARU58436.1"/>
    <property type="molecule type" value="Genomic_DNA"/>
</dbReference>
<sequence>MHKKSTYLTLALSCFFFQGCATHKLEREIEGYTGILILTAIDLRMPHPQFEWYARDRSEEPKKGQFYITPALDGCKEIYLYVRQFSKLNVADGDEQFLEKIWPDGFEYFKQHAEDCGILVGTSHLNKGPKNDEHGPKTTSYAEIVFYTKQGEVHRERTPDLSKPNLKYLLPFAFIYDAVTGPLQLMFPAIYGALMFFDLNRYR</sequence>
<dbReference type="PROSITE" id="PS51257">
    <property type="entry name" value="PROKAR_LIPOPROTEIN"/>
    <property type="match status" value="1"/>
</dbReference>
<evidence type="ECO:0000313" key="2">
    <source>
        <dbReference type="EMBL" id="ARU58436.1"/>
    </source>
</evidence>
<proteinExistence type="predicted"/>
<feature type="transmembrane region" description="Helical" evidence="1">
    <location>
        <begin position="168"/>
        <end position="197"/>
    </location>
</feature>
<protein>
    <recommendedName>
        <fullName evidence="4">Lipoprotein</fullName>
    </recommendedName>
</protein>
<dbReference type="RefSeq" id="WP_087463214.1">
    <property type="nucleotide sequence ID" value="NZ_CP021425.1"/>
</dbReference>
<dbReference type="KEGG" id="ome:OLMES_4440"/>
<organism evidence="2 3">
    <name type="scientific">Oleiphilus messinensis</name>
    <dbReference type="NCBI Taxonomy" id="141451"/>
    <lineage>
        <taxon>Bacteria</taxon>
        <taxon>Pseudomonadati</taxon>
        <taxon>Pseudomonadota</taxon>
        <taxon>Gammaproteobacteria</taxon>
        <taxon>Oceanospirillales</taxon>
        <taxon>Oleiphilaceae</taxon>
        <taxon>Oleiphilus</taxon>
    </lineage>
</organism>
<keyword evidence="3" id="KW-1185">Reference proteome</keyword>